<proteinExistence type="predicted"/>
<sequence length="317" mass="35935">MNIPTVEFGQQERTMADSDMFEDWRVVFSLDRAEKAISQREMRRKRSAPERDHMTSSCAEFLGSKGCLKYQAIRCSVLLAIIAIIKDDDRIGIRNRLEQDMARRAQGGRSTQAATGGQGTRPVRRPRKPVEPPDIGVLEGRCQVMVQRIDNLLKHAVEHPLLDASNIDFYPSRDMIPLIKLTRVFLNKLSRPTNNRPHPLLGMSPENLLAIIRSTVRVPGKVEKFLHCMDIVHANGSKLDLQKVFDILDALRRPINIIKLHLSQTVNTQSPQGSHPNFRDWLRVWDSHLCLSGSRLSGMPEMFLNALRAGCSFSPSR</sequence>
<accession>A0ACC0DPT6</accession>
<evidence type="ECO:0000313" key="2">
    <source>
        <dbReference type="Proteomes" id="UP001060170"/>
    </source>
</evidence>
<evidence type="ECO:0000313" key="1">
    <source>
        <dbReference type="EMBL" id="KAI7936712.1"/>
    </source>
</evidence>
<dbReference type="EMBL" id="CM045881">
    <property type="protein sequence ID" value="KAI7936712.1"/>
    <property type="molecule type" value="Genomic_DNA"/>
</dbReference>
<name>A0ACC0DPT6_9BASI</name>
<comment type="caution">
    <text evidence="1">The sequence shown here is derived from an EMBL/GenBank/DDBJ whole genome shotgun (WGS) entry which is preliminary data.</text>
</comment>
<reference evidence="2" key="2">
    <citation type="journal article" date="2018" name="Mol. Plant Microbe Interact.">
        <title>Genome sequence resources for the wheat stripe rust pathogen (Puccinia striiformis f. sp. tritici) and the barley stripe rust pathogen (Puccinia striiformis f. sp. hordei).</title>
        <authorList>
            <person name="Xia C."/>
            <person name="Wang M."/>
            <person name="Yin C."/>
            <person name="Cornejo O.E."/>
            <person name="Hulbert S.H."/>
            <person name="Chen X."/>
        </authorList>
    </citation>
    <scope>NUCLEOTIDE SEQUENCE [LARGE SCALE GENOMIC DNA]</scope>
    <source>
        <strain evidence="2">93-210</strain>
    </source>
</reference>
<organism evidence="1 2">
    <name type="scientific">Puccinia striiformis f. sp. tritici</name>
    <dbReference type="NCBI Taxonomy" id="168172"/>
    <lineage>
        <taxon>Eukaryota</taxon>
        <taxon>Fungi</taxon>
        <taxon>Dikarya</taxon>
        <taxon>Basidiomycota</taxon>
        <taxon>Pucciniomycotina</taxon>
        <taxon>Pucciniomycetes</taxon>
        <taxon>Pucciniales</taxon>
        <taxon>Pucciniaceae</taxon>
        <taxon>Puccinia</taxon>
    </lineage>
</organism>
<protein>
    <submittedName>
        <fullName evidence="1">Uncharacterized protein</fullName>
    </submittedName>
</protein>
<reference evidence="2" key="1">
    <citation type="journal article" date="2018" name="BMC Genomics">
        <title>Genomic insights into host adaptation between the wheat stripe rust pathogen (Puccinia striiformis f. sp. tritici) and the barley stripe rust pathogen (Puccinia striiformis f. sp. hordei).</title>
        <authorList>
            <person name="Xia C."/>
            <person name="Wang M."/>
            <person name="Yin C."/>
            <person name="Cornejo O.E."/>
            <person name="Hulbert S.H."/>
            <person name="Chen X."/>
        </authorList>
    </citation>
    <scope>NUCLEOTIDE SEQUENCE [LARGE SCALE GENOMIC DNA]</scope>
    <source>
        <strain evidence="2">93-210</strain>
    </source>
</reference>
<keyword evidence="2" id="KW-1185">Reference proteome</keyword>
<dbReference type="Proteomes" id="UP001060170">
    <property type="component" value="Chromosome 17"/>
</dbReference>
<gene>
    <name evidence="1" type="ORF">MJO28_015611</name>
</gene>
<reference evidence="1 2" key="3">
    <citation type="journal article" date="2022" name="Microbiol. Spectr.">
        <title>Folding features and dynamics of 3D genome architecture in plant fungal pathogens.</title>
        <authorList>
            <person name="Xia C."/>
        </authorList>
    </citation>
    <scope>NUCLEOTIDE SEQUENCE [LARGE SCALE GENOMIC DNA]</scope>
    <source>
        <strain evidence="1 2">93-210</strain>
    </source>
</reference>